<dbReference type="OrthoDB" id="5963850at2759"/>
<dbReference type="GO" id="GO:0016301">
    <property type="term" value="F:kinase activity"/>
    <property type="evidence" value="ECO:0007669"/>
    <property type="project" value="UniProtKB-KW"/>
</dbReference>
<keyword evidence="4" id="KW-0808">Transferase</keyword>
<dbReference type="PANTHER" id="PTHR47508:SF1">
    <property type="entry name" value="NON-SPECIFIC SERINE_THREONINE PROTEIN KINASE"/>
    <property type="match status" value="1"/>
</dbReference>
<dbReference type="SUPFAM" id="SSF52540">
    <property type="entry name" value="P-loop containing nucleoside triphosphate hydrolases"/>
    <property type="match status" value="1"/>
</dbReference>
<evidence type="ECO:0000259" key="3">
    <source>
        <dbReference type="Pfam" id="PF16095"/>
    </source>
</evidence>
<dbReference type="InterPro" id="IPR036388">
    <property type="entry name" value="WH-like_DNA-bd_sf"/>
</dbReference>
<dbReference type="Gene3D" id="3.40.50.2000">
    <property type="entry name" value="Glycogen Phosphorylase B"/>
    <property type="match status" value="1"/>
</dbReference>
<dbReference type="EMBL" id="LSMT01000744">
    <property type="protein sequence ID" value="PFX14700.1"/>
    <property type="molecule type" value="Genomic_DNA"/>
</dbReference>
<dbReference type="SUPFAM" id="SSF53756">
    <property type="entry name" value="UDP-Glycosyltransferase/glycogen phosphorylase"/>
    <property type="match status" value="1"/>
</dbReference>
<reference evidence="5" key="1">
    <citation type="journal article" date="2017" name="bioRxiv">
        <title>Comparative analysis of the genomes of Stylophora pistillata and Acropora digitifera provides evidence for extensive differences between species of corals.</title>
        <authorList>
            <person name="Voolstra C.R."/>
            <person name="Li Y."/>
            <person name="Liew Y.J."/>
            <person name="Baumgarten S."/>
            <person name="Zoccola D."/>
            <person name="Flot J.-F."/>
            <person name="Tambutte S."/>
            <person name="Allemand D."/>
            <person name="Aranda M."/>
        </authorList>
    </citation>
    <scope>NUCLEOTIDE SEQUENCE [LARGE SCALE GENOMIC DNA]</scope>
</reference>
<evidence type="ECO:0000313" key="4">
    <source>
        <dbReference type="EMBL" id="PFX14700.1"/>
    </source>
</evidence>
<dbReference type="CDD" id="cd03801">
    <property type="entry name" value="GT4_PimA-like"/>
    <property type="match status" value="1"/>
</dbReference>
<dbReference type="Gene3D" id="3.40.50.300">
    <property type="entry name" value="P-loop containing nucleotide triphosphate hydrolases"/>
    <property type="match status" value="1"/>
</dbReference>
<keyword evidence="4" id="KW-0418">Kinase</keyword>
<dbReference type="Pfam" id="PF20706">
    <property type="entry name" value="GT4-conflict"/>
    <property type="match status" value="1"/>
</dbReference>
<feature type="compositionally biased region" description="Acidic residues" evidence="2">
    <location>
        <begin position="379"/>
        <end position="391"/>
    </location>
</feature>
<dbReference type="InterPro" id="IPR032171">
    <property type="entry name" value="COR-A"/>
</dbReference>
<feature type="domain" description="COR" evidence="3">
    <location>
        <begin position="646"/>
        <end position="804"/>
    </location>
</feature>
<comment type="caution">
    <text evidence="4">The sequence shown here is derived from an EMBL/GenBank/DDBJ whole genome shotgun (WGS) entry which is preliminary data.</text>
</comment>
<name>A0A2B4RDZ2_STYPI</name>
<dbReference type="Pfam" id="PF16095">
    <property type="entry name" value="COR-A"/>
    <property type="match status" value="1"/>
</dbReference>
<organism evidence="4 5">
    <name type="scientific">Stylophora pistillata</name>
    <name type="common">Smooth cauliflower coral</name>
    <dbReference type="NCBI Taxonomy" id="50429"/>
    <lineage>
        <taxon>Eukaryota</taxon>
        <taxon>Metazoa</taxon>
        <taxon>Cnidaria</taxon>
        <taxon>Anthozoa</taxon>
        <taxon>Hexacorallia</taxon>
        <taxon>Scleractinia</taxon>
        <taxon>Astrocoeniina</taxon>
        <taxon>Pocilloporidae</taxon>
        <taxon>Stylophora</taxon>
    </lineage>
</organism>
<dbReference type="InterPro" id="IPR027417">
    <property type="entry name" value="P-loop_NTPase"/>
</dbReference>
<keyword evidence="1" id="KW-0677">Repeat</keyword>
<proteinExistence type="predicted"/>
<feature type="region of interest" description="Disordered" evidence="2">
    <location>
        <begin position="368"/>
        <end position="425"/>
    </location>
</feature>
<dbReference type="Proteomes" id="UP000225706">
    <property type="component" value="Unassembled WGS sequence"/>
</dbReference>
<evidence type="ECO:0000256" key="2">
    <source>
        <dbReference type="SAM" id="MobiDB-lite"/>
    </source>
</evidence>
<evidence type="ECO:0000256" key="1">
    <source>
        <dbReference type="ARBA" id="ARBA00022737"/>
    </source>
</evidence>
<dbReference type="Gene3D" id="1.10.10.10">
    <property type="entry name" value="Winged helix-like DNA-binding domain superfamily/Winged helix DNA-binding domain"/>
    <property type="match status" value="1"/>
</dbReference>
<protein>
    <submittedName>
        <fullName evidence="4">Putative serine/threonine-protein kinase pats1</fullName>
    </submittedName>
</protein>
<gene>
    <name evidence="4" type="primary">pats1</name>
    <name evidence="4" type="ORF">AWC38_SpisGene21124</name>
</gene>
<evidence type="ECO:0000313" key="5">
    <source>
        <dbReference type="Proteomes" id="UP000225706"/>
    </source>
</evidence>
<dbReference type="PANTHER" id="PTHR47508">
    <property type="entry name" value="SAM DOMAIN-CONTAINING PROTEIN-RELATED"/>
    <property type="match status" value="1"/>
</dbReference>
<feature type="compositionally biased region" description="Polar residues" evidence="2">
    <location>
        <begin position="403"/>
        <end position="412"/>
    </location>
</feature>
<sequence>MADSFENYFYESTPKEYRDYAARYDLTFLTPCSRQLRCKVWVTKKDGKEKLEGIPIPVTDVRNIMEEIHFTDESTRLRSRGWVVLPSRRCLQADILFPGCEFDCRLIINEHAGRAKRVAYKPEEEVIRVLARYLSGLTLKDDDPFGLRLPENEMPQGFRLIHKRLSKRNVYTSKPGFSVILSKEISWSADATNGSYRESTDVHLHCEEWDRLLSGGLWKPESLVQQLPEFLEFVKEVQCFVVAALKSNGVERKVAVPPAIRARGPLALATYLNALAEGQACVRRVPLLIVGQDRSGKTSVKKSLKGICFDPEEDSTKGIDVDCYQFKVTTEIWKTGKKDEANIGTEVISFEHKTAQWVAEKLTTREKVAEVKRTSSVESNEEIASPEESEPNENPSLADVLESSRNPVPTNTTDHEPHLPTGEVRTPTELEPEVDFLPTSLERLPDFDEVATVLPQLLRDNWEDDREDIFSIMWDFAGQSVYYVTHPLFLTRRAIYFLVYDLSRDPSEEAKPLSKQGVYEEIEDKHNLKTNFDYLDFWMSSLASLVEQSDCQQVDPETGVPLKKFPAVFLVCTHADHPYNNRDSSKLASKIFGDLKKKPYGAHLFDVFCVDNTKSGTESECKEIMRLREAVHFVSKKLPHVNEVIPIKWLRYENVLRVLKEDDHKFITLSTAKYIASKFCNINENEVQTLLNFLHDLRVLIHFDDSPELREVVFLDIQWLIDVFKSVITVRFHREDKEFAHLWEKLQEEGILEEKLLKNVWSSLTPRKKTHKTLIAIMEKFSLMCPWPSSDDSSNKHFLVPSMLQTLPPNQISHLVDSSQIPSLFLKFDTGRVPPGLFPRFVLEFLQWCRKEFPGVDLPKTFNNFARFSIFPEQGLSVVLLCHSSTIEVVVLSVKSATDVVDVASIRAFRNQLTSIIDRMWQKFFWVKNVGCEVSFLCPVCSHGRVVSFCTRHRKESCEQEECLHFISESNLRDEMLAVCNNSVTTVDNRIQVEQFAPWISPGKEKQMETHQRGGGTQLGKGISDGCQKKSPVLPGEAVTYIQPHRPSIGNESNMLPVPFPQGNPGYCQVQPLVAEQFEGEFNQLQDAVNESKGTVDRVSEATSLSALTVKVPTMSRQLEKDCGERKLRVTLLSAEWKPSSNGDLTTINRELAIQMAKHPNVEVSVFLPQCSEEDKKSADSNYSVKLIEAVKIPGYEPDDWLASVPDGHAMDCVIGHGVGLGRQIPLIKKNKKCSHCKWIQVVHSAPEEIGMYKSISKGQQMQKTEIELCEMADQVVAIGPKLTEIYKRQLKKQDVFNLTPSIFTEFSDVQQASDERKTFCVLVIESGDSEDFDAKGYEIGAKAIANLQDKSYQLKFATKQRGKEDEIAEKLLQCGISRNQLIVRSFDGDRETLANLFCEVDIAILPSRSEGFGLSALEAISAGLPVLVSENSGIAQALHEVPHGSQCIVDSEDPAKWASAIKAVSRKTRNLRLEEAKILCHNYFKVYSWEKPCGDLVKMMYELAFGGSGDTRNSKCNISSSSNLYTVRKGKSQVCE</sequence>
<accession>A0A2B4RDZ2</accession>
<keyword evidence="5" id="KW-1185">Reference proteome</keyword>